<organism evidence="1 2">
    <name type="scientific">Phytomonospora endophytica</name>
    <dbReference type="NCBI Taxonomy" id="714109"/>
    <lineage>
        <taxon>Bacteria</taxon>
        <taxon>Bacillati</taxon>
        <taxon>Actinomycetota</taxon>
        <taxon>Actinomycetes</taxon>
        <taxon>Micromonosporales</taxon>
        <taxon>Micromonosporaceae</taxon>
        <taxon>Phytomonospora</taxon>
    </lineage>
</organism>
<dbReference type="PANTHER" id="PTHR38479">
    <property type="entry name" value="LMO0824 PROTEIN"/>
    <property type="match status" value="1"/>
</dbReference>
<proteinExistence type="predicted"/>
<dbReference type="EMBL" id="JACHGT010000006">
    <property type="protein sequence ID" value="MBB6035166.1"/>
    <property type="molecule type" value="Genomic_DNA"/>
</dbReference>
<reference evidence="1 2" key="1">
    <citation type="submission" date="2020-08" db="EMBL/GenBank/DDBJ databases">
        <title>Genomic Encyclopedia of Type Strains, Phase IV (KMG-IV): sequencing the most valuable type-strain genomes for metagenomic binning, comparative biology and taxonomic classification.</title>
        <authorList>
            <person name="Goeker M."/>
        </authorList>
    </citation>
    <scope>NUCLEOTIDE SEQUENCE [LARGE SCALE GENOMIC DNA]</scope>
    <source>
        <strain evidence="1 2">YIM 65646</strain>
    </source>
</reference>
<dbReference type="PANTHER" id="PTHR38479:SF2">
    <property type="entry name" value="WINGED HELIX DNA-BINDING DOMAIN-CONTAINING PROTEIN"/>
    <property type="match status" value="1"/>
</dbReference>
<protein>
    <recommendedName>
        <fullName evidence="3">Winged helix DNA-binding domain-containing protein</fullName>
    </recommendedName>
</protein>
<dbReference type="RefSeq" id="WP_184788029.1">
    <property type="nucleotide sequence ID" value="NZ_BONT01000006.1"/>
</dbReference>
<evidence type="ECO:0008006" key="3">
    <source>
        <dbReference type="Google" id="ProtNLM"/>
    </source>
</evidence>
<dbReference type="Proteomes" id="UP000548476">
    <property type="component" value="Unassembled WGS sequence"/>
</dbReference>
<name>A0A841FFX4_9ACTN</name>
<evidence type="ECO:0000313" key="1">
    <source>
        <dbReference type="EMBL" id="MBB6035166.1"/>
    </source>
</evidence>
<evidence type="ECO:0000313" key="2">
    <source>
        <dbReference type="Proteomes" id="UP000548476"/>
    </source>
</evidence>
<dbReference type="Pfam" id="PF06224">
    <property type="entry name" value="AlkZ-like"/>
    <property type="match status" value="1"/>
</dbReference>
<sequence length="369" mass="40511">MTAADVLTRRELNRATLARQHLLARVSMPAADMVAHLVGLQAQAPHCAYFQLWSRLEGFDFAELSGLLVSRDVVRIALMRSTIHLVTADDALLLRPLIQAALSRDLFNNSTYGKGVAGLDLDEVLAFGRELMEEAPRTGAQLREAFTERWPDRDAPALAYAVRCLLPSVQVPPRGLWNRSGAIAHTTAEHWLGRDLATDSTLEEVVPRYLAAFGPASVKDMQKWSGVTHLREVVDRIGGLRVFRDENGTELFDLADAPRPDGDAEAPARLVGPFDNLLLSYADRSRVISESQLKRVMTNNGILRGSLFADGFFVGAWDVVRTKTSATVSLAPFAPVSKTRLAELEAEAARLLEATDPGLEHEIRVTPEG</sequence>
<keyword evidence="2" id="KW-1185">Reference proteome</keyword>
<dbReference type="AlphaFoldDB" id="A0A841FFX4"/>
<gene>
    <name evidence="1" type="ORF">HNR73_003023</name>
</gene>
<accession>A0A841FFX4</accession>
<dbReference type="InterPro" id="IPR009351">
    <property type="entry name" value="AlkZ-like"/>
</dbReference>
<comment type="caution">
    <text evidence="1">The sequence shown here is derived from an EMBL/GenBank/DDBJ whole genome shotgun (WGS) entry which is preliminary data.</text>
</comment>